<dbReference type="GO" id="GO:0003700">
    <property type="term" value="F:DNA-binding transcription factor activity"/>
    <property type="evidence" value="ECO:0007669"/>
    <property type="project" value="InterPro"/>
</dbReference>
<dbReference type="EMBL" id="OBEH01000001">
    <property type="protein sequence ID" value="SNY94666.1"/>
    <property type="molecule type" value="Genomic_DNA"/>
</dbReference>
<organism evidence="5 6">
    <name type="scientific">Flagellimonas pacifica</name>
    <dbReference type="NCBI Taxonomy" id="1247520"/>
    <lineage>
        <taxon>Bacteria</taxon>
        <taxon>Pseudomonadati</taxon>
        <taxon>Bacteroidota</taxon>
        <taxon>Flavobacteriia</taxon>
        <taxon>Flavobacteriales</taxon>
        <taxon>Flavobacteriaceae</taxon>
        <taxon>Flagellimonas</taxon>
    </lineage>
</organism>
<dbReference type="SMART" id="SM00347">
    <property type="entry name" value="HTH_MARR"/>
    <property type="match status" value="1"/>
</dbReference>
<evidence type="ECO:0000259" key="4">
    <source>
        <dbReference type="PROSITE" id="PS50995"/>
    </source>
</evidence>
<keyword evidence="1" id="KW-0805">Transcription regulation</keyword>
<gene>
    <name evidence="5" type="ORF">SAMN06265377_0326</name>
</gene>
<dbReference type="OrthoDB" id="9799747at2"/>
<dbReference type="InterPro" id="IPR000835">
    <property type="entry name" value="HTH_MarR-typ"/>
</dbReference>
<protein>
    <submittedName>
        <fullName evidence="5">DNA-binding transcriptional regulator, MarR family</fullName>
    </submittedName>
</protein>
<dbReference type="AlphaFoldDB" id="A0A285MFD2"/>
<dbReference type="Gene3D" id="1.10.10.10">
    <property type="entry name" value="Winged helix-like DNA-binding domain superfamily/Winged helix DNA-binding domain"/>
    <property type="match status" value="1"/>
</dbReference>
<dbReference type="PRINTS" id="PR00598">
    <property type="entry name" value="HTHMARR"/>
</dbReference>
<reference evidence="6" key="1">
    <citation type="submission" date="2017-09" db="EMBL/GenBank/DDBJ databases">
        <authorList>
            <person name="Varghese N."/>
            <person name="Submissions S."/>
        </authorList>
    </citation>
    <scope>NUCLEOTIDE SEQUENCE [LARGE SCALE GENOMIC DNA]</scope>
    <source>
        <strain evidence="6">DSM 25885</strain>
    </source>
</reference>
<dbReference type="InterPro" id="IPR036388">
    <property type="entry name" value="WH-like_DNA-bd_sf"/>
</dbReference>
<dbReference type="RefSeq" id="WP_097043988.1">
    <property type="nucleotide sequence ID" value="NZ_OBEH01000001.1"/>
</dbReference>
<dbReference type="SUPFAM" id="SSF46785">
    <property type="entry name" value="Winged helix' DNA-binding domain"/>
    <property type="match status" value="1"/>
</dbReference>
<dbReference type="PANTHER" id="PTHR42756">
    <property type="entry name" value="TRANSCRIPTIONAL REGULATOR, MARR"/>
    <property type="match status" value="1"/>
</dbReference>
<name>A0A285MFD2_9FLAO</name>
<accession>A0A285MFD2</accession>
<evidence type="ECO:0000256" key="1">
    <source>
        <dbReference type="ARBA" id="ARBA00023015"/>
    </source>
</evidence>
<evidence type="ECO:0000256" key="2">
    <source>
        <dbReference type="ARBA" id="ARBA00023125"/>
    </source>
</evidence>
<dbReference type="GO" id="GO:0003677">
    <property type="term" value="F:DNA binding"/>
    <property type="evidence" value="ECO:0007669"/>
    <property type="project" value="UniProtKB-KW"/>
</dbReference>
<keyword evidence="2 5" id="KW-0238">DNA-binding</keyword>
<evidence type="ECO:0000313" key="6">
    <source>
        <dbReference type="Proteomes" id="UP000219048"/>
    </source>
</evidence>
<keyword evidence="6" id="KW-1185">Reference proteome</keyword>
<dbReference type="Proteomes" id="UP000219048">
    <property type="component" value="Unassembled WGS sequence"/>
</dbReference>
<feature type="domain" description="HTH marR-type" evidence="4">
    <location>
        <begin position="29"/>
        <end position="164"/>
    </location>
</feature>
<dbReference type="PROSITE" id="PS50995">
    <property type="entry name" value="HTH_MARR_2"/>
    <property type="match status" value="1"/>
</dbReference>
<dbReference type="PANTHER" id="PTHR42756:SF1">
    <property type="entry name" value="TRANSCRIPTIONAL REPRESSOR OF EMRAB OPERON"/>
    <property type="match status" value="1"/>
</dbReference>
<dbReference type="InterPro" id="IPR036390">
    <property type="entry name" value="WH_DNA-bd_sf"/>
</dbReference>
<dbReference type="Pfam" id="PF12802">
    <property type="entry name" value="MarR_2"/>
    <property type="match status" value="1"/>
</dbReference>
<sequence>MKDQMKETDLLDELIVDWKRERPDLDASAMNVVGRILFLGKKFEKQTSLALQEYGIYYTDLDVLATLRRSGKPFQLTPTQLRKSVLITSGAMTALLDRLEKMGLLFRLPDPKDGRVSLAVLSNKGRRVIDRAISSRFRAAESNLLGLNKSDREQLTQLLKKIIVSMEKQ</sequence>
<proteinExistence type="predicted"/>
<keyword evidence="3" id="KW-0804">Transcription</keyword>
<evidence type="ECO:0000313" key="5">
    <source>
        <dbReference type="EMBL" id="SNY94666.1"/>
    </source>
</evidence>
<evidence type="ECO:0000256" key="3">
    <source>
        <dbReference type="ARBA" id="ARBA00023163"/>
    </source>
</evidence>